<feature type="transmembrane region" description="Helical" evidence="1">
    <location>
        <begin position="271"/>
        <end position="291"/>
    </location>
</feature>
<keyword evidence="1" id="KW-1133">Transmembrane helix</keyword>
<evidence type="ECO:0000313" key="3">
    <source>
        <dbReference type="EMBL" id="MBB2957629.1"/>
    </source>
</evidence>
<feature type="transmembrane region" description="Helical" evidence="1">
    <location>
        <begin position="172"/>
        <end position="196"/>
    </location>
</feature>
<proteinExistence type="predicted"/>
<dbReference type="EMBL" id="JACHWJ010000002">
    <property type="protein sequence ID" value="MBB2957629.1"/>
    <property type="molecule type" value="Genomic_DNA"/>
</dbReference>
<dbReference type="Pfam" id="PF02517">
    <property type="entry name" value="Rce1-like"/>
    <property type="match status" value="1"/>
</dbReference>
<keyword evidence="4" id="KW-1185">Reference proteome</keyword>
<dbReference type="InterPro" id="IPR003675">
    <property type="entry name" value="Rce1/LyrA-like_dom"/>
</dbReference>
<feature type="transmembrane region" description="Helical" evidence="1">
    <location>
        <begin position="55"/>
        <end position="76"/>
    </location>
</feature>
<evidence type="ECO:0000256" key="1">
    <source>
        <dbReference type="SAM" id="Phobius"/>
    </source>
</evidence>
<accession>A0A7W4UP83</accession>
<dbReference type="AlphaFoldDB" id="A0A7W4UP83"/>
<reference evidence="3 4" key="1">
    <citation type="submission" date="2020-08" db="EMBL/GenBank/DDBJ databases">
        <title>Sequencing the genomes of 1000 actinobacteria strains.</title>
        <authorList>
            <person name="Klenk H.-P."/>
        </authorList>
    </citation>
    <scope>NUCLEOTIDE SEQUENCE [LARGE SCALE GENOMIC DNA]</scope>
    <source>
        <strain evidence="3 4">DSM 20419</strain>
    </source>
</reference>
<feature type="transmembrane region" description="Helical" evidence="1">
    <location>
        <begin position="216"/>
        <end position="232"/>
    </location>
</feature>
<sequence length="299" mass="31197">MTSVDHGADRAPAVSSGAAIGRALAAAVVMAIGLVASTEASVLLFGVDATAASGFGFRVLVASCVTVLVVGAVLLLRRRLDRRALASIGLTGLRSDASGFALGFGVLAASGVAVLLLLDLTNVIQLIALDPLQLLGFLATNTVVALLLEAIPEEFAIRGYALTNLRDAFPPAAAVVLNIATFLVVPVVVLAAQWLLAETRGVSDGMRFAPAGNDPIVYYTMLAAFGYLLICARDSTASATVWTCIGAHLGWLTMNRLVLGVEGVQFEMDELGMLLFFVGYASLSIIAFSWLRGRRTGAR</sequence>
<keyword evidence="1" id="KW-0472">Membrane</keyword>
<keyword evidence="1" id="KW-0812">Transmembrane</keyword>
<comment type="caution">
    <text evidence="3">The sequence shown here is derived from an EMBL/GenBank/DDBJ whole genome shotgun (WGS) entry which is preliminary data.</text>
</comment>
<evidence type="ECO:0000259" key="2">
    <source>
        <dbReference type="Pfam" id="PF02517"/>
    </source>
</evidence>
<gene>
    <name evidence="3" type="ORF">FHX72_001766</name>
</gene>
<organism evidence="3 4">
    <name type="scientific">Pseudoclavibacter helvolus</name>
    <dbReference type="NCBI Taxonomy" id="255205"/>
    <lineage>
        <taxon>Bacteria</taxon>
        <taxon>Bacillati</taxon>
        <taxon>Actinomycetota</taxon>
        <taxon>Actinomycetes</taxon>
        <taxon>Micrococcales</taxon>
        <taxon>Microbacteriaceae</taxon>
        <taxon>Pseudoclavibacter</taxon>
    </lineage>
</organism>
<dbReference type="RefSeq" id="WP_183624407.1">
    <property type="nucleotide sequence ID" value="NZ_JACHWJ010000002.1"/>
</dbReference>
<feature type="domain" description="CAAX prenyl protease 2/Lysostaphin resistance protein A-like" evidence="2">
    <location>
        <begin position="140"/>
        <end position="251"/>
    </location>
</feature>
<dbReference type="GO" id="GO:0006508">
    <property type="term" value="P:proteolysis"/>
    <property type="evidence" value="ECO:0007669"/>
    <property type="project" value="UniProtKB-KW"/>
</dbReference>
<keyword evidence="3" id="KW-0645">Protease</keyword>
<dbReference type="GO" id="GO:0004175">
    <property type="term" value="F:endopeptidase activity"/>
    <property type="evidence" value="ECO:0007669"/>
    <property type="project" value="UniProtKB-ARBA"/>
</dbReference>
<feature type="transmembrane region" description="Helical" evidence="1">
    <location>
        <begin position="12"/>
        <end position="35"/>
    </location>
</feature>
<protein>
    <submittedName>
        <fullName evidence="3">Membrane protease YdiL (CAAX protease family)</fullName>
    </submittedName>
</protein>
<feature type="transmembrane region" description="Helical" evidence="1">
    <location>
        <begin position="239"/>
        <end position="259"/>
    </location>
</feature>
<evidence type="ECO:0000313" key="4">
    <source>
        <dbReference type="Proteomes" id="UP000545286"/>
    </source>
</evidence>
<feature type="transmembrane region" description="Helical" evidence="1">
    <location>
        <begin position="132"/>
        <end position="151"/>
    </location>
</feature>
<keyword evidence="3" id="KW-0378">Hydrolase</keyword>
<name>A0A7W4UP83_9MICO</name>
<dbReference type="GO" id="GO:0080120">
    <property type="term" value="P:CAAX-box protein maturation"/>
    <property type="evidence" value="ECO:0007669"/>
    <property type="project" value="UniProtKB-ARBA"/>
</dbReference>
<dbReference type="Proteomes" id="UP000545286">
    <property type="component" value="Unassembled WGS sequence"/>
</dbReference>
<feature type="transmembrane region" description="Helical" evidence="1">
    <location>
        <begin position="97"/>
        <end position="120"/>
    </location>
</feature>